<evidence type="ECO:0000313" key="2">
    <source>
        <dbReference type="EMBL" id="ETV64841.1"/>
    </source>
</evidence>
<reference evidence="2" key="1">
    <citation type="submission" date="2013-12" db="EMBL/GenBank/DDBJ databases">
        <title>The Genome Sequence of Aphanomyces astaci APO3.</title>
        <authorList>
            <consortium name="The Broad Institute Genomics Platform"/>
            <person name="Russ C."/>
            <person name="Tyler B."/>
            <person name="van West P."/>
            <person name="Dieguez-Uribeondo J."/>
            <person name="Young S.K."/>
            <person name="Zeng Q."/>
            <person name="Gargeya S."/>
            <person name="Fitzgerald M."/>
            <person name="Abouelleil A."/>
            <person name="Alvarado L."/>
            <person name="Chapman S.B."/>
            <person name="Gainer-Dewar J."/>
            <person name="Goldberg J."/>
            <person name="Griggs A."/>
            <person name="Gujja S."/>
            <person name="Hansen M."/>
            <person name="Howarth C."/>
            <person name="Imamovic A."/>
            <person name="Ireland A."/>
            <person name="Larimer J."/>
            <person name="McCowan C."/>
            <person name="Murphy C."/>
            <person name="Pearson M."/>
            <person name="Poon T.W."/>
            <person name="Priest M."/>
            <person name="Roberts A."/>
            <person name="Saif S."/>
            <person name="Shea T."/>
            <person name="Sykes S."/>
            <person name="Wortman J."/>
            <person name="Nusbaum C."/>
            <person name="Birren B."/>
        </authorList>
    </citation>
    <scope>NUCLEOTIDE SEQUENCE [LARGE SCALE GENOMIC DNA]</scope>
    <source>
        <strain evidence="2">APO3</strain>
    </source>
</reference>
<dbReference type="GeneID" id="20820318"/>
<accession>W4FDC4</accession>
<evidence type="ECO:0000256" key="1">
    <source>
        <dbReference type="SAM" id="MobiDB-lite"/>
    </source>
</evidence>
<name>W4FDC4_APHAT</name>
<sequence length="107" mass="12264">GSTPQDWRVPRRSYLHPPRVPRNARPQEGVAGNGKSLLSTLLSPYRPRTRIYPETSMRPIWPWRHRSRGSSTRRRVVYTLVVEPTSAVGRSSRNNSRTSGKIMPSRT</sequence>
<feature type="region of interest" description="Disordered" evidence="1">
    <location>
        <begin position="86"/>
        <end position="107"/>
    </location>
</feature>
<protein>
    <submittedName>
        <fullName evidence="2">Uncharacterized protein</fullName>
    </submittedName>
</protein>
<dbReference type="AlphaFoldDB" id="W4FDC4"/>
<dbReference type="RefSeq" id="XP_009845660.1">
    <property type="nucleotide sequence ID" value="XM_009847358.1"/>
</dbReference>
<feature type="non-terminal residue" evidence="2">
    <location>
        <position position="107"/>
    </location>
</feature>
<feature type="non-terminal residue" evidence="2">
    <location>
        <position position="1"/>
    </location>
</feature>
<dbReference type="VEuPathDB" id="FungiDB:H257_18322"/>
<feature type="region of interest" description="Disordered" evidence="1">
    <location>
        <begin position="1"/>
        <end position="35"/>
    </location>
</feature>
<organism evidence="2">
    <name type="scientific">Aphanomyces astaci</name>
    <name type="common">Crayfish plague agent</name>
    <dbReference type="NCBI Taxonomy" id="112090"/>
    <lineage>
        <taxon>Eukaryota</taxon>
        <taxon>Sar</taxon>
        <taxon>Stramenopiles</taxon>
        <taxon>Oomycota</taxon>
        <taxon>Saprolegniomycetes</taxon>
        <taxon>Saprolegniales</taxon>
        <taxon>Verrucalvaceae</taxon>
        <taxon>Aphanomyces</taxon>
    </lineage>
</organism>
<proteinExistence type="predicted"/>
<gene>
    <name evidence="2" type="ORF">H257_18322</name>
</gene>
<dbReference type="EMBL" id="KI913268">
    <property type="protein sequence ID" value="ETV64841.1"/>
    <property type="molecule type" value="Genomic_DNA"/>
</dbReference>